<proteinExistence type="predicted"/>
<evidence type="ECO:0000313" key="2">
    <source>
        <dbReference type="EMBL" id="KAG8547871.1"/>
    </source>
</evidence>
<keyword evidence="3" id="KW-1185">Reference proteome</keyword>
<protein>
    <submittedName>
        <fullName evidence="2">Uncharacterized protein</fullName>
    </submittedName>
</protein>
<accession>A0AAV6ZFQ8</accession>
<feature type="region of interest" description="Disordered" evidence="1">
    <location>
        <begin position="1"/>
        <end position="23"/>
    </location>
</feature>
<evidence type="ECO:0000256" key="1">
    <source>
        <dbReference type="SAM" id="MobiDB-lite"/>
    </source>
</evidence>
<comment type="caution">
    <text evidence="2">The sequence shown here is derived from an EMBL/GenBank/DDBJ whole genome shotgun (WGS) entry which is preliminary data.</text>
</comment>
<dbReference type="EMBL" id="WNYA01000585">
    <property type="protein sequence ID" value="KAG8547871.1"/>
    <property type="molecule type" value="Genomic_DNA"/>
</dbReference>
<sequence>MFRNLQKVKTRPSVSGSWGHKKDKTMDTSWLRLGGPLTCLQQLRHQKVKEDPKPPSLDLPLRSEIAQIFAVTQDQCVTQGGYYMILISRDLIHYQCRV</sequence>
<name>A0AAV6ZFQ8_ENGPU</name>
<evidence type="ECO:0000313" key="3">
    <source>
        <dbReference type="Proteomes" id="UP000824782"/>
    </source>
</evidence>
<feature type="compositionally biased region" description="Basic residues" evidence="1">
    <location>
        <begin position="1"/>
        <end position="10"/>
    </location>
</feature>
<dbReference type="Proteomes" id="UP000824782">
    <property type="component" value="Unassembled WGS sequence"/>
</dbReference>
<gene>
    <name evidence="2" type="ORF">GDO81_027276</name>
</gene>
<organism evidence="2 3">
    <name type="scientific">Engystomops pustulosus</name>
    <name type="common">Tungara frog</name>
    <name type="synonym">Physalaemus pustulosus</name>
    <dbReference type="NCBI Taxonomy" id="76066"/>
    <lineage>
        <taxon>Eukaryota</taxon>
        <taxon>Metazoa</taxon>
        <taxon>Chordata</taxon>
        <taxon>Craniata</taxon>
        <taxon>Vertebrata</taxon>
        <taxon>Euteleostomi</taxon>
        <taxon>Amphibia</taxon>
        <taxon>Batrachia</taxon>
        <taxon>Anura</taxon>
        <taxon>Neobatrachia</taxon>
        <taxon>Hyloidea</taxon>
        <taxon>Leptodactylidae</taxon>
        <taxon>Leiuperinae</taxon>
        <taxon>Engystomops</taxon>
    </lineage>
</organism>
<reference evidence="2" key="1">
    <citation type="thesis" date="2020" institute="ProQuest LLC" country="789 East Eisenhower Parkway, Ann Arbor, MI, USA">
        <title>Comparative Genomics and Chromosome Evolution.</title>
        <authorList>
            <person name="Mudd A.B."/>
        </authorList>
    </citation>
    <scope>NUCLEOTIDE SEQUENCE</scope>
    <source>
        <strain evidence="2">237g6f4</strain>
        <tissue evidence="2">Blood</tissue>
    </source>
</reference>
<dbReference type="AlphaFoldDB" id="A0AAV6ZFQ8"/>